<dbReference type="PATRIC" id="fig|272123.3.peg.1537"/>
<dbReference type="AlphaFoldDB" id="K9ZCL2"/>
<dbReference type="EMBL" id="CP003659">
    <property type="protein sequence ID" value="AFZ56916.1"/>
    <property type="molecule type" value="Genomic_DNA"/>
</dbReference>
<sequence>MAQYCNTGDTARITFPDSSTEEFTDTPVNITAEPDTSTCASFTASFNASYIQSGVNFSNRTLGFIGRYPYNGWRFTGSSIEVNNALYLCPPGTSTQWDDISGGINRYVYEGSLISITPANYKIFVTGASGELLYEGIFPTDNYSVECIEGCPPGTLDCGDCCLPCDEIFNSISDIRALVSRLR</sequence>
<organism evidence="1 2">
    <name type="scientific">Anabaena cylindrica (strain ATCC 27899 / PCC 7122)</name>
    <dbReference type="NCBI Taxonomy" id="272123"/>
    <lineage>
        <taxon>Bacteria</taxon>
        <taxon>Bacillati</taxon>
        <taxon>Cyanobacteriota</taxon>
        <taxon>Cyanophyceae</taxon>
        <taxon>Nostocales</taxon>
        <taxon>Nostocaceae</taxon>
        <taxon>Anabaena</taxon>
    </lineage>
</organism>
<gene>
    <name evidence="1" type="ordered locus">Anacy_1405</name>
</gene>
<dbReference type="HOGENOM" id="CLU_1500533_0_0_3"/>
<accession>K9ZCL2</accession>
<dbReference type="KEGG" id="acy:Anacy_1405"/>
<dbReference type="Proteomes" id="UP000010474">
    <property type="component" value="Chromosome"/>
</dbReference>
<evidence type="ECO:0000313" key="2">
    <source>
        <dbReference type="Proteomes" id="UP000010474"/>
    </source>
</evidence>
<reference evidence="2" key="1">
    <citation type="journal article" date="2013" name="Proc. Natl. Acad. Sci. U.S.A.">
        <title>Improving the coverage of the cyanobacterial phylum using diversity-driven genome sequencing.</title>
        <authorList>
            <person name="Shih P.M."/>
            <person name="Wu D."/>
            <person name="Latifi A."/>
            <person name="Axen S.D."/>
            <person name="Fewer D.P."/>
            <person name="Talla E."/>
            <person name="Calteau A."/>
            <person name="Cai F."/>
            <person name="Tandeau de Marsac N."/>
            <person name="Rippka R."/>
            <person name="Herdman M."/>
            <person name="Sivonen K."/>
            <person name="Coursin T."/>
            <person name="Laurent T."/>
            <person name="Goodwin L."/>
            <person name="Nolan M."/>
            <person name="Davenport K.W."/>
            <person name="Han C.S."/>
            <person name="Rubin E.M."/>
            <person name="Eisen J.A."/>
            <person name="Woyke T."/>
            <person name="Gugger M."/>
            <person name="Kerfeld C.A."/>
        </authorList>
    </citation>
    <scope>NUCLEOTIDE SEQUENCE [LARGE SCALE GENOMIC DNA]</scope>
    <source>
        <strain evidence="2">ATCC 27899 / PCC 7122</strain>
    </source>
</reference>
<dbReference type="OrthoDB" id="495891at2"/>
<dbReference type="RefSeq" id="WP_015213567.1">
    <property type="nucleotide sequence ID" value="NC_019771.1"/>
</dbReference>
<dbReference type="STRING" id="272123.Anacy_1405"/>
<protein>
    <submittedName>
        <fullName evidence="1">Uncharacterized protein</fullName>
    </submittedName>
</protein>
<keyword evidence="2" id="KW-1185">Reference proteome</keyword>
<evidence type="ECO:0000313" key="1">
    <source>
        <dbReference type="EMBL" id="AFZ56916.1"/>
    </source>
</evidence>
<name>K9ZCL2_ANACC</name>
<proteinExistence type="predicted"/>